<organism evidence="1 2">
    <name type="scientific">Pluteus cervinus</name>
    <dbReference type="NCBI Taxonomy" id="181527"/>
    <lineage>
        <taxon>Eukaryota</taxon>
        <taxon>Fungi</taxon>
        <taxon>Dikarya</taxon>
        <taxon>Basidiomycota</taxon>
        <taxon>Agaricomycotina</taxon>
        <taxon>Agaricomycetes</taxon>
        <taxon>Agaricomycetidae</taxon>
        <taxon>Agaricales</taxon>
        <taxon>Pluteineae</taxon>
        <taxon>Pluteaceae</taxon>
        <taxon>Pluteus</taxon>
    </lineage>
</organism>
<sequence length="375" mass="42375">MSVDLHPGWGSLIKWLASQGMDTSPTGLLVEPRRSNGAGYGLYALSSISPSTLLFSVPASALLNKRTLAPHYPSADSLTAIQVISLHLFLHRPIDDVNGSSDPLFGPYISILPREFDDHPLTWLVKDQMTCSEAKEKQLLSYIPRSVMYCLVEMVDKFKTDWTICSRYLRHNSANLAHVFKLRSEDCREDAPPLDYLWAWLNVNTRCIFHRLKERRSDPDNMTLCPILDFANHSSRHPSMTPYASEADIWDKPSSKRYGCDFGLSSPFEHSVDEGEEVFLRYGMHSSRTLFTEYGFVESGSELDGGPSGEVDLTIFMSELFSAKGDRGHWMKERLVEEGYWGQVFVSVADLSYSDELETGPYTIYQHQPIPHTGS</sequence>
<dbReference type="EMBL" id="ML208260">
    <property type="protein sequence ID" value="TFK76462.1"/>
    <property type="molecule type" value="Genomic_DNA"/>
</dbReference>
<gene>
    <name evidence="1" type="ORF">BDN72DRAFT_954196</name>
</gene>
<name>A0ACD3BHG3_9AGAR</name>
<proteinExistence type="predicted"/>
<evidence type="ECO:0000313" key="2">
    <source>
        <dbReference type="Proteomes" id="UP000308600"/>
    </source>
</evidence>
<keyword evidence="2" id="KW-1185">Reference proteome</keyword>
<dbReference type="Proteomes" id="UP000308600">
    <property type="component" value="Unassembled WGS sequence"/>
</dbReference>
<protein>
    <submittedName>
        <fullName evidence="1">SET domain-containing protein</fullName>
    </submittedName>
</protein>
<reference evidence="1 2" key="1">
    <citation type="journal article" date="2019" name="Nat. Ecol. Evol.">
        <title>Megaphylogeny resolves global patterns of mushroom evolution.</title>
        <authorList>
            <person name="Varga T."/>
            <person name="Krizsan K."/>
            <person name="Foldi C."/>
            <person name="Dima B."/>
            <person name="Sanchez-Garcia M."/>
            <person name="Sanchez-Ramirez S."/>
            <person name="Szollosi G.J."/>
            <person name="Szarkandi J.G."/>
            <person name="Papp V."/>
            <person name="Albert L."/>
            <person name="Andreopoulos W."/>
            <person name="Angelini C."/>
            <person name="Antonin V."/>
            <person name="Barry K.W."/>
            <person name="Bougher N.L."/>
            <person name="Buchanan P."/>
            <person name="Buyck B."/>
            <person name="Bense V."/>
            <person name="Catcheside P."/>
            <person name="Chovatia M."/>
            <person name="Cooper J."/>
            <person name="Damon W."/>
            <person name="Desjardin D."/>
            <person name="Finy P."/>
            <person name="Geml J."/>
            <person name="Haridas S."/>
            <person name="Hughes K."/>
            <person name="Justo A."/>
            <person name="Karasinski D."/>
            <person name="Kautmanova I."/>
            <person name="Kiss B."/>
            <person name="Kocsube S."/>
            <person name="Kotiranta H."/>
            <person name="LaButti K.M."/>
            <person name="Lechner B.E."/>
            <person name="Liimatainen K."/>
            <person name="Lipzen A."/>
            <person name="Lukacs Z."/>
            <person name="Mihaltcheva S."/>
            <person name="Morgado L.N."/>
            <person name="Niskanen T."/>
            <person name="Noordeloos M.E."/>
            <person name="Ohm R.A."/>
            <person name="Ortiz-Santana B."/>
            <person name="Ovrebo C."/>
            <person name="Racz N."/>
            <person name="Riley R."/>
            <person name="Savchenko A."/>
            <person name="Shiryaev A."/>
            <person name="Soop K."/>
            <person name="Spirin V."/>
            <person name="Szebenyi C."/>
            <person name="Tomsovsky M."/>
            <person name="Tulloss R.E."/>
            <person name="Uehling J."/>
            <person name="Grigoriev I.V."/>
            <person name="Vagvolgyi C."/>
            <person name="Papp T."/>
            <person name="Martin F.M."/>
            <person name="Miettinen O."/>
            <person name="Hibbett D.S."/>
            <person name="Nagy L.G."/>
        </authorList>
    </citation>
    <scope>NUCLEOTIDE SEQUENCE [LARGE SCALE GENOMIC DNA]</scope>
    <source>
        <strain evidence="1 2">NL-1719</strain>
    </source>
</reference>
<evidence type="ECO:0000313" key="1">
    <source>
        <dbReference type="EMBL" id="TFK76462.1"/>
    </source>
</evidence>
<accession>A0ACD3BHG3</accession>